<feature type="region of interest" description="Disordered" evidence="2">
    <location>
        <begin position="245"/>
        <end position="352"/>
    </location>
</feature>
<feature type="compositionally biased region" description="Basic residues" evidence="2">
    <location>
        <begin position="341"/>
        <end position="352"/>
    </location>
</feature>
<sequence length="352" mass="37391">MSTATTHWSTTYMDSSNVSPHTHSDHNMSTYHSYGAHEGSRAADPSIPRRVSQSYSSGGGDGSPFAYSPTNSSSYGHTYNNSPLGYSNASHSSHQQHQSFGNSSSYGNNSSYGLSPTSNTSSVDYYSYSNSQDNSPLQYSSGSINPAYLGGRSQAAGRGLPVPRDSLIKSEPTEGGLQRESHSGSQGVLYPARIQYTDNATDKETSWLKRQCHVCGATSPPGWRKSVLKVGKIVCNACGLYEKTHHRPRPTRLSDESRNGVHRRVSATGTAISPGGESPSRASFSQSPNLSRAPSDNRVQYASPYANTLPASGTPGSNPSSLSNSPVLQRASGSMSSASHHGSHHGSRSPPN</sequence>
<evidence type="ECO:0000256" key="2">
    <source>
        <dbReference type="SAM" id="MobiDB-lite"/>
    </source>
</evidence>
<dbReference type="GO" id="GO:0008270">
    <property type="term" value="F:zinc ion binding"/>
    <property type="evidence" value="ECO:0007669"/>
    <property type="project" value="UniProtKB-KW"/>
</dbReference>
<keyword evidence="1" id="KW-0479">Metal-binding</keyword>
<dbReference type="SMART" id="SM00401">
    <property type="entry name" value="ZnF_GATA"/>
    <property type="match status" value="1"/>
</dbReference>
<dbReference type="AlphaFoldDB" id="A0A167NC24"/>
<keyword evidence="1" id="KW-0862">Zinc</keyword>
<dbReference type="STRING" id="1330018.A0A167NC24"/>
<dbReference type="SUPFAM" id="SSF57716">
    <property type="entry name" value="Glucocorticoid receptor-like (DNA-binding domain)"/>
    <property type="match status" value="1"/>
</dbReference>
<reference evidence="4 5" key="1">
    <citation type="journal article" date="2016" name="Mol. Biol. Evol.">
        <title>Comparative Genomics of Early-Diverging Mushroom-Forming Fungi Provides Insights into the Origins of Lignocellulose Decay Capabilities.</title>
        <authorList>
            <person name="Nagy L.G."/>
            <person name="Riley R."/>
            <person name="Tritt A."/>
            <person name="Adam C."/>
            <person name="Daum C."/>
            <person name="Floudas D."/>
            <person name="Sun H."/>
            <person name="Yadav J.S."/>
            <person name="Pangilinan J."/>
            <person name="Larsson K.H."/>
            <person name="Matsuura K."/>
            <person name="Barry K."/>
            <person name="Labutti K."/>
            <person name="Kuo R."/>
            <person name="Ohm R.A."/>
            <person name="Bhattacharya S.S."/>
            <person name="Shirouzu T."/>
            <person name="Yoshinaga Y."/>
            <person name="Martin F.M."/>
            <person name="Grigoriev I.V."/>
            <person name="Hibbett D.S."/>
        </authorList>
    </citation>
    <scope>NUCLEOTIDE SEQUENCE [LARGE SCALE GENOMIC DNA]</scope>
    <source>
        <strain evidence="4 5">TUFC12733</strain>
    </source>
</reference>
<keyword evidence="5" id="KW-1185">Reference proteome</keyword>
<feature type="region of interest" description="Disordered" evidence="2">
    <location>
        <begin position="150"/>
        <end position="185"/>
    </location>
</feature>
<proteinExistence type="predicted"/>
<feature type="domain" description="GATA-type" evidence="3">
    <location>
        <begin position="210"/>
        <end position="264"/>
    </location>
</feature>
<protein>
    <recommendedName>
        <fullName evidence="3">GATA-type domain-containing protein</fullName>
    </recommendedName>
</protein>
<feature type="region of interest" description="Disordered" evidence="2">
    <location>
        <begin position="1"/>
        <end position="69"/>
    </location>
</feature>
<evidence type="ECO:0000259" key="3">
    <source>
        <dbReference type="PROSITE" id="PS50114"/>
    </source>
</evidence>
<gene>
    <name evidence="4" type="ORF">CALVIDRAFT_526692</name>
</gene>
<name>A0A167NC24_CALVF</name>
<accession>A0A167NC24</accession>
<keyword evidence="1" id="KW-0863">Zinc-finger</keyword>
<evidence type="ECO:0000313" key="5">
    <source>
        <dbReference type="Proteomes" id="UP000076738"/>
    </source>
</evidence>
<organism evidence="4 5">
    <name type="scientific">Calocera viscosa (strain TUFC12733)</name>
    <dbReference type="NCBI Taxonomy" id="1330018"/>
    <lineage>
        <taxon>Eukaryota</taxon>
        <taxon>Fungi</taxon>
        <taxon>Dikarya</taxon>
        <taxon>Basidiomycota</taxon>
        <taxon>Agaricomycotina</taxon>
        <taxon>Dacrymycetes</taxon>
        <taxon>Dacrymycetales</taxon>
        <taxon>Dacrymycetaceae</taxon>
        <taxon>Calocera</taxon>
    </lineage>
</organism>
<feature type="region of interest" description="Disordered" evidence="2">
    <location>
        <begin position="86"/>
        <end position="118"/>
    </location>
</feature>
<feature type="compositionally biased region" description="Low complexity" evidence="2">
    <location>
        <begin position="312"/>
        <end position="340"/>
    </location>
</feature>
<feature type="compositionally biased region" description="Polar residues" evidence="2">
    <location>
        <begin position="1"/>
        <end position="32"/>
    </location>
</feature>
<feature type="compositionally biased region" description="Low complexity" evidence="2">
    <location>
        <begin position="87"/>
        <end position="118"/>
    </location>
</feature>
<dbReference type="GO" id="GO:0043565">
    <property type="term" value="F:sequence-specific DNA binding"/>
    <property type="evidence" value="ECO:0007669"/>
    <property type="project" value="InterPro"/>
</dbReference>
<dbReference type="PROSITE" id="PS50114">
    <property type="entry name" value="GATA_ZN_FINGER_2"/>
    <property type="match status" value="1"/>
</dbReference>
<evidence type="ECO:0000313" key="4">
    <source>
        <dbReference type="EMBL" id="KZO97556.1"/>
    </source>
</evidence>
<dbReference type="EMBL" id="KV417279">
    <property type="protein sequence ID" value="KZO97556.1"/>
    <property type="molecule type" value="Genomic_DNA"/>
</dbReference>
<dbReference type="CDD" id="cd00202">
    <property type="entry name" value="ZnF_GATA"/>
    <property type="match status" value="1"/>
</dbReference>
<dbReference type="Pfam" id="PF00320">
    <property type="entry name" value="GATA"/>
    <property type="match status" value="1"/>
</dbReference>
<feature type="compositionally biased region" description="Basic and acidic residues" evidence="2">
    <location>
        <begin position="166"/>
        <end position="182"/>
    </location>
</feature>
<dbReference type="OrthoDB" id="515401at2759"/>
<dbReference type="GO" id="GO:0006355">
    <property type="term" value="P:regulation of DNA-templated transcription"/>
    <property type="evidence" value="ECO:0007669"/>
    <property type="project" value="InterPro"/>
</dbReference>
<dbReference type="Proteomes" id="UP000076738">
    <property type="component" value="Unassembled WGS sequence"/>
</dbReference>
<dbReference type="InterPro" id="IPR013088">
    <property type="entry name" value="Znf_NHR/GATA"/>
</dbReference>
<evidence type="ECO:0000256" key="1">
    <source>
        <dbReference type="PROSITE-ProRule" id="PRU00094"/>
    </source>
</evidence>
<dbReference type="Gene3D" id="3.30.50.10">
    <property type="entry name" value="Erythroid Transcription Factor GATA-1, subunit A"/>
    <property type="match status" value="1"/>
</dbReference>
<feature type="compositionally biased region" description="Polar residues" evidence="2">
    <location>
        <begin position="280"/>
        <end position="311"/>
    </location>
</feature>
<dbReference type="InterPro" id="IPR000679">
    <property type="entry name" value="Znf_GATA"/>
</dbReference>